<organism evidence="1 2">
    <name type="scientific">Adineta steineri</name>
    <dbReference type="NCBI Taxonomy" id="433720"/>
    <lineage>
        <taxon>Eukaryota</taxon>
        <taxon>Metazoa</taxon>
        <taxon>Spiralia</taxon>
        <taxon>Gnathifera</taxon>
        <taxon>Rotifera</taxon>
        <taxon>Eurotatoria</taxon>
        <taxon>Bdelloidea</taxon>
        <taxon>Adinetida</taxon>
        <taxon>Adinetidae</taxon>
        <taxon>Adineta</taxon>
    </lineage>
</organism>
<dbReference type="EMBL" id="CAJOBB010006003">
    <property type="protein sequence ID" value="CAF4147724.1"/>
    <property type="molecule type" value="Genomic_DNA"/>
</dbReference>
<proteinExistence type="predicted"/>
<sequence length="485" mass="56293">SMTNQPSTTIPMVPSPNKNNTSLDIYQIRTLGQHNMVRMSILPIFPLRSSSSSSETPQLLLTNVPLQLLTEEQFARIRHQAYPPSFKLVMYTNESNCNDSYIWYLYQTLFVQTKEHLNVDKSIINFNLNRLHNCVIKVAEQYGLPYTTLSIDELPLALEFYLQIDVDMFYLKTCSFNGVQPRVFENHFREGLFCIDPPEARYTITPCNKRYCICCRYSTDPEKTSVIPFSIPHIHHFVNDYEAILNCPATCETTNCIYVLTCPCGKFDYVGQSKLPFATTLATHQEEGNRIIREFLIGETNCEYITHGFKSDEKKRNDRLWLYQHSPRCSIAVQRFLDVNPDYWCFVPMRLDEIDLVNTTFQYPSDSTTSCTRSVENVRILVDNVPTPPLGYGFSTNQRQQQVQFFRSLKDCIVPLDKVDLYNADIIAVLPDHCSKLFRLFIQSLFITHAECKLNQMGHLVYEYSDPNYILSDSWYTNLERRPSP</sequence>
<dbReference type="AlphaFoldDB" id="A0A819YD62"/>
<evidence type="ECO:0000313" key="2">
    <source>
        <dbReference type="Proteomes" id="UP000663868"/>
    </source>
</evidence>
<evidence type="ECO:0000313" key="1">
    <source>
        <dbReference type="EMBL" id="CAF4147724.1"/>
    </source>
</evidence>
<dbReference type="Proteomes" id="UP000663868">
    <property type="component" value="Unassembled WGS sequence"/>
</dbReference>
<feature type="non-terminal residue" evidence="1">
    <location>
        <position position="1"/>
    </location>
</feature>
<protein>
    <submittedName>
        <fullName evidence="1">Uncharacterized protein</fullName>
    </submittedName>
</protein>
<comment type="caution">
    <text evidence="1">The sequence shown here is derived from an EMBL/GenBank/DDBJ whole genome shotgun (WGS) entry which is preliminary data.</text>
</comment>
<reference evidence="1" key="1">
    <citation type="submission" date="2021-02" db="EMBL/GenBank/DDBJ databases">
        <authorList>
            <person name="Nowell W R."/>
        </authorList>
    </citation>
    <scope>NUCLEOTIDE SEQUENCE</scope>
</reference>
<gene>
    <name evidence="1" type="ORF">KXQ929_LOCUS37076</name>
</gene>
<accession>A0A819YD62</accession>
<name>A0A819YD62_9BILA</name>